<name>A0A0P9IVM5_RHOGW</name>
<feature type="compositionally biased region" description="Low complexity" evidence="1">
    <location>
        <begin position="35"/>
        <end position="47"/>
    </location>
</feature>
<feature type="compositionally biased region" description="Low complexity" evidence="1">
    <location>
        <begin position="396"/>
        <end position="411"/>
    </location>
</feature>
<evidence type="ECO:0000313" key="3">
    <source>
        <dbReference type="Proteomes" id="UP000053890"/>
    </source>
</evidence>
<dbReference type="RefSeq" id="XP_018269808.1">
    <property type="nucleotide sequence ID" value="XM_018417575.1"/>
</dbReference>
<dbReference type="AlphaFoldDB" id="A0A0P9IVM5"/>
<evidence type="ECO:0000313" key="2">
    <source>
        <dbReference type="EMBL" id="KPV73759.1"/>
    </source>
</evidence>
<dbReference type="EMBL" id="KQ474082">
    <property type="protein sequence ID" value="KPV73759.1"/>
    <property type="molecule type" value="Genomic_DNA"/>
</dbReference>
<feature type="compositionally biased region" description="Low complexity" evidence="1">
    <location>
        <begin position="444"/>
        <end position="457"/>
    </location>
</feature>
<keyword evidence="3" id="KW-1185">Reference proteome</keyword>
<reference evidence="2 3" key="1">
    <citation type="journal article" date="2015" name="Front. Microbiol.">
        <title>Genome sequence of the plant growth promoting endophytic yeast Rhodotorula graminis WP1.</title>
        <authorList>
            <person name="Firrincieli A."/>
            <person name="Otillar R."/>
            <person name="Salamov A."/>
            <person name="Schmutz J."/>
            <person name="Khan Z."/>
            <person name="Redman R.S."/>
            <person name="Fleck N.D."/>
            <person name="Lindquist E."/>
            <person name="Grigoriev I.V."/>
            <person name="Doty S.L."/>
        </authorList>
    </citation>
    <scope>NUCLEOTIDE SEQUENCE [LARGE SCALE GENOMIC DNA]</scope>
    <source>
        <strain evidence="2 3">WP1</strain>
    </source>
</reference>
<feature type="region of interest" description="Disordered" evidence="1">
    <location>
        <begin position="139"/>
        <end position="411"/>
    </location>
</feature>
<feature type="compositionally biased region" description="Polar residues" evidence="1">
    <location>
        <begin position="353"/>
        <end position="363"/>
    </location>
</feature>
<gene>
    <name evidence="2" type="ORF">RHOBADRAFT_54941</name>
</gene>
<organism evidence="2 3">
    <name type="scientific">Rhodotorula graminis (strain WP1)</name>
    <dbReference type="NCBI Taxonomy" id="578459"/>
    <lineage>
        <taxon>Eukaryota</taxon>
        <taxon>Fungi</taxon>
        <taxon>Dikarya</taxon>
        <taxon>Basidiomycota</taxon>
        <taxon>Pucciniomycotina</taxon>
        <taxon>Microbotryomycetes</taxon>
        <taxon>Sporidiobolales</taxon>
        <taxon>Sporidiobolaceae</taxon>
        <taxon>Rhodotorula</taxon>
    </lineage>
</organism>
<feature type="compositionally biased region" description="Basic and acidic residues" evidence="1">
    <location>
        <begin position="1"/>
        <end position="13"/>
    </location>
</feature>
<accession>A0A0P9IVM5</accession>
<feature type="compositionally biased region" description="Polar residues" evidence="1">
    <location>
        <begin position="140"/>
        <end position="154"/>
    </location>
</feature>
<feature type="compositionally biased region" description="Polar residues" evidence="1">
    <location>
        <begin position="178"/>
        <end position="195"/>
    </location>
</feature>
<dbReference type="GeneID" id="28978023"/>
<feature type="region of interest" description="Disordered" evidence="1">
    <location>
        <begin position="441"/>
        <end position="472"/>
    </location>
</feature>
<evidence type="ECO:0000256" key="1">
    <source>
        <dbReference type="SAM" id="MobiDB-lite"/>
    </source>
</evidence>
<dbReference type="Proteomes" id="UP000053890">
    <property type="component" value="Unassembled WGS sequence"/>
</dbReference>
<sequence length="472" mass="49019">MTTEHTVDRHDDLSQLPHLRLPGIAHQLSPQHGRPSIPSSSTYSAPSRMMLRPFSASSPTRAVDSPAEEPDMNLVGQATPSLVVTETHTSGARVRPSFAVDTPALVTPALVTPAVGSWSSARQLEGDAFPFPSMPLVVQSHASRNQSDPTSSTRRSFRPAVPFALADSPTPSWPGTPEGSSEGSATPDSLSSESSCGPDGATTAPTSPLAARALLGPSPGAGARSRMRSPLVSKFDVRNQLPGATHQERLRMQRELAASPASGSGEETSSASSGAPSPWQTPGPGAPLSADWSSSSIVTRLAPHGASTRRHFKPPPHGVRSASSSSSGSDWRPGELSSRFSDWTPSDSPPVAGSSQALRASEQQQDDDELFGMLPAVLERGPHARSAGHPLLDLSPHAATSAAAPPALVPQSSAERARLLLRLRALSLEVTTAPRDADLRSVVATSGRGRGATASRRNSTGGETLRDSGAAG</sequence>
<protein>
    <submittedName>
        <fullName evidence="2">Uncharacterized protein</fullName>
    </submittedName>
</protein>
<proteinExistence type="predicted"/>
<feature type="region of interest" description="Disordered" evidence="1">
    <location>
        <begin position="1"/>
        <end position="78"/>
    </location>
</feature>
<feature type="compositionally biased region" description="Low complexity" evidence="1">
    <location>
        <begin position="257"/>
        <end position="278"/>
    </location>
</feature>